<evidence type="ECO:0000313" key="10">
    <source>
        <dbReference type="Proteomes" id="UP000465306"/>
    </source>
</evidence>
<keyword evidence="3" id="KW-0813">Transport</keyword>
<sequence length="161" mass="16269">MELKSDGVLVSGLVAAATATVAALAGATAIGVAVNRRSGVLRDASPSGGASVGIESAAETAGLGLSDTGPTIVHFSADWCGPCAGVRRVVDQVCAELPGVAHVEVDIDENSVAARRLSVLSLPTTFIFDAQGRQRYRTSGVPKAPDLQTALRALMGGEAID</sequence>
<evidence type="ECO:0000256" key="1">
    <source>
        <dbReference type="ARBA" id="ARBA00003318"/>
    </source>
</evidence>
<keyword evidence="7" id="KW-0472">Membrane</keyword>
<feature type="transmembrane region" description="Helical" evidence="7">
    <location>
        <begin position="12"/>
        <end position="34"/>
    </location>
</feature>
<dbReference type="Proteomes" id="UP000465306">
    <property type="component" value="Unassembled WGS sequence"/>
</dbReference>
<keyword evidence="5" id="KW-1015">Disulfide bond</keyword>
<keyword evidence="6" id="KW-0676">Redox-active center</keyword>
<evidence type="ECO:0000256" key="7">
    <source>
        <dbReference type="SAM" id="Phobius"/>
    </source>
</evidence>
<evidence type="ECO:0000256" key="4">
    <source>
        <dbReference type="ARBA" id="ARBA00022982"/>
    </source>
</evidence>
<evidence type="ECO:0000256" key="2">
    <source>
        <dbReference type="ARBA" id="ARBA00008987"/>
    </source>
</evidence>
<keyword evidence="7" id="KW-0812">Transmembrane</keyword>
<proteinExistence type="inferred from homology"/>
<feature type="domain" description="Thioredoxin" evidence="8">
    <location>
        <begin position="23"/>
        <end position="156"/>
    </location>
</feature>
<dbReference type="CDD" id="cd02947">
    <property type="entry name" value="TRX_family"/>
    <property type="match status" value="1"/>
</dbReference>
<dbReference type="EMBL" id="BLKU01000005">
    <property type="protein sequence ID" value="GFG67875.1"/>
    <property type="molecule type" value="Genomic_DNA"/>
</dbReference>
<evidence type="ECO:0000313" key="9">
    <source>
        <dbReference type="EMBL" id="GFG67875.1"/>
    </source>
</evidence>
<comment type="similarity">
    <text evidence="2">Belongs to the thioredoxin family.</text>
</comment>
<dbReference type="PROSITE" id="PS00194">
    <property type="entry name" value="THIOREDOXIN_1"/>
    <property type="match status" value="1"/>
</dbReference>
<dbReference type="InterPro" id="IPR013766">
    <property type="entry name" value="Thioredoxin_domain"/>
</dbReference>
<dbReference type="Gene3D" id="3.40.30.10">
    <property type="entry name" value="Glutaredoxin"/>
    <property type="match status" value="1"/>
</dbReference>
<accession>A0ABQ1BVW1</accession>
<evidence type="ECO:0000259" key="8">
    <source>
        <dbReference type="PROSITE" id="PS51352"/>
    </source>
</evidence>
<comment type="caution">
    <text evidence="9">The sequence shown here is derived from an EMBL/GenBank/DDBJ whole genome shotgun (WGS) entry which is preliminary data.</text>
</comment>
<dbReference type="InterPro" id="IPR036249">
    <property type="entry name" value="Thioredoxin-like_sf"/>
</dbReference>
<gene>
    <name evidence="9" type="ORF">MKUB_53650</name>
</gene>
<keyword evidence="7" id="KW-1133">Transmembrane helix</keyword>
<protein>
    <submittedName>
        <fullName evidence="9">Thiol reductase thioredoxin</fullName>
    </submittedName>
</protein>
<evidence type="ECO:0000256" key="6">
    <source>
        <dbReference type="ARBA" id="ARBA00023284"/>
    </source>
</evidence>
<keyword evidence="4" id="KW-0249">Electron transport</keyword>
<keyword evidence="10" id="KW-1185">Reference proteome</keyword>
<dbReference type="PANTHER" id="PTHR45663:SF11">
    <property type="entry name" value="GEO12009P1"/>
    <property type="match status" value="1"/>
</dbReference>
<reference evidence="9 10" key="1">
    <citation type="journal article" date="2019" name="Emerg. Microbes Infect.">
        <title>Comprehensive subspecies identification of 175 nontuberculous mycobacteria species based on 7547 genomic profiles.</title>
        <authorList>
            <person name="Matsumoto Y."/>
            <person name="Kinjo T."/>
            <person name="Motooka D."/>
            <person name="Nabeya D."/>
            <person name="Jung N."/>
            <person name="Uechi K."/>
            <person name="Horii T."/>
            <person name="Iida T."/>
            <person name="Fujita J."/>
            <person name="Nakamura S."/>
        </authorList>
    </citation>
    <scope>NUCLEOTIDE SEQUENCE [LARGE SCALE GENOMIC DNA]</scope>
    <source>
        <strain evidence="9 10">JCM 13573</strain>
    </source>
</reference>
<dbReference type="Pfam" id="PF00085">
    <property type="entry name" value="Thioredoxin"/>
    <property type="match status" value="1"/>
</dbReference>
<dbReference type="PROSITE" id="PS51352">
    <property type="entry name" value="THIOREDOXIN_2"/>
    <property type="match status" value="1"/>
</dbReference>
<dbReference type="PANTHER" id="PTHR45663">
    <property type="entry name" value="GEO12009P1"/>
    <property type="match status" value="1"/>
</dbReference>
<dbReference type="SUPFAM" id="SSF52833">
    <property type="entry name" value="Thioredoxin-like"/>
    <property type="match status" value="1"/>
</dbReference>
<evidence type="ECO:0000256" key="5">
    <source>
        <dbReference type="ARBA" id="ARBA00023157"/>
    </source>
</evidence>
<comment type="function">
    <text evidence="1">Participates in various redox reactions through the reversible oxidation of its active center dithiol to a disulfide and catalyzes dithiol-disulfide exchange reactions.</text>
</comment>
<evidence type="ECO:0000256" key="3">
    <source>
        <dbReference type="ARBA" id="ARBA00022448"/>
    </source>
</evidence>
<organism evidence="9 10">
    <name type="scientific">Mycobacterium kubicae</name>
    <dbReference type="NCBI Taxonomy" id="120959"/>
    <lineage>
        <taxon>Bacteria</taxon>
        <taxon>Bacillati</taxon>
        <taxon>Actinomycetota</taxon>
        <taxon>Actinomycetes</taxon>
        <taxon>Mycobacteriales</taxon>
        <taxon>Mycobacteriaceae</taxon>
        <taxon>Mycobacterium</taxon>
        <taxon>Mycobacterium simiae complex</taxon>
    </lineage>
</organism>
<name>A0ABQ1BVW1_9MYCO</name>
<dbReference type="InterPro" id="IPR017937">
    <property type="entry name" value="Thioredoxin_CS"/>
</dbReference>